<feature type="compositionally biased region" description="Basic and acidic residues" evidence="2">
    <location>
        <begin position="51"/>
        <end position="62"/>
    </location>
</feature>
<dbReference type="InterPro" id="IPR011053">
    <property type="entry name" value="Single_hybrid_motif"/>
</dbReference>
<feature type="domain" description="Lipoyl-binding" evidence="3">
    <location>
        <begin position="77"/>
        <end position="154"/>
    </location>
</feature>
<name>A0A7R7ELU3_9FIRM</name>
<dbReference type="PANTHER" id="PTHR45266">
    <property type="entry name" value="OXALOACETATE DECARBOXYLASE ALPHA CHAIN"/>
    <property type="match status" value="1"/>
</dbReference>
<evidence type="ECO:0000256" key="1">
    <source>
        <dbReference type="ARBA" id="ARBA00023267"/>
    </source>
</evidence>
<dbReference type="InterPro" id="IPR001882">
    <property type="entry name" value="Biotin_BS"/>
</dbReference>
<evidence type="ECO:0000256" key="2">
    <source>
        <dbReference type="SAM" id="MobiDB-lite"/>
    </source>
</evidence>
<dbReference type="Proteomes" id="UP000595897">
    <property type="component" value="Chromosome"/>
</dbReference>
<organism evidence="4 5">
    <name type="scientific">Anaeromicropila herbilytica</name>
    <dbReference type="NCBI Taxonomy" id="2785025"/>
    <lineage>
        <taxon>Bacteria</taxon>
        <taxon>Bacillati</taxon>
        <taxon>Bacillota</taxon>
        <taxon>Clostridia</taxon>
        <taxon>Lachnospirales</taxon>
        <taxon>Lachnospiraceae</taxon>
        <taxon>Anaeromicropila</taxon>
    </lineage>
</organism>
<evidence type="ECO:0000259" key="3">
    <source>
        <dbReference type="PROSITE" id="PS50968"/>
    </source>
</evidence>
<dbReference type="KEGG" id="ahb:bsdtb5_26250"/>
<dbReference type="Pfam" id="PF00364">
    <property type="entry name" value="Biotin_lipoyl"/>
    <property type="match status" value="1"/>
</dbReference>
<dbReference type="FunFam" id="2.40.50.100:FF:000003">
    <property type="entry name" value="Acetyl-CoA carboxylase biotin carboxyl carrier protein"/>
    <property type="match status" value="1"/>
</dbReference>
<dbReference type="SUPFAM" id="SSF51230">
    <property type="entry name" value="Single hybrid motif"/>
    <property type="match status" value="1"/>
</dbReference>
<dbReference type="RefSeq" id="WP_271712457.1">
    <property type="nucleotide sequence ID" value="NZ_AP024169.1"/>
</dbReference>
<evidence type="ECO:0000313" key="5">
    <source>
        <dbReference type="Proteomes" id="UP000595897"/>
    </source>
</evidence>
<dbReference type="PANTHER" id="PTHR45266:SF3">
    <property type="entry name" value="OXALOACETATE DECARBOXYLASE ALPHA CHAIN"/>
    <property type="match status" value="1"/>
</dbReference>
<gene>
    <name evidence="4" type="ORF">bsdtb5_26250</name>
</gene>
<proteinExistence type="predicted"/>
<accession>A0A7R7ELU3</accession>
<reference evidence="4 5" key="1">
    <citation type="submission" date="2020-11" db="EMBL/GenBank/DDBJ databases">
        <title>Draft genome sequencing of a Lachnospiraceae strain isolated from anoxic soil subjected to BSD treatment.</title>
        <authorList>
            <person name="Uek A."/>
            <person name="Tonouchi A."/>
        </authorList>
    </citation>
    <scope>NUCLEOTIDE SEQUENCE [LARGE SCALE GENOMIC DNA]</scope>
    <source>
        <strain evidence="4 5">TB5</strain>
    </source>
</reference>
<keyword evidence="5" id="KW-1185">Reference proteome</keyword>
<protein>
    <submittedName>
        <fullName evidence="4">Acetyl-CoA carboxylase biotin carboxyl carrier protein subunit</fullName>
    </submittedName>
</protein>
<dbReference type="InterPro" id="IPR000089">
    <property type="entry name" value="Biotin_lipoyl"/>
</dbReference>
<dbReference type="PROSITE" id="PS50968">
    <property type="entry name" value="BIOTINYL_LIPOYL"/>
    <property type="match status" value="1"/>
</dbReference>
<evidence type="ECO:0000313" key="4">
    <source>
        <dbReference type="EMBL" id="BCN31330.1"/>
    </source>
</evidence>
<dbReference type="EMBL" id="AP024169">
    <property type="protein sequence ID" value="BCN31330.1"/>
    <property type="molecule type" value="Genomic_DNA"/>
</dbReference>
<dbReference type="AlphaFoldDB" id="A0A7R7ELU3"/>
<dbReference type="Gene3D" id="2.40.50.100">
    <property type="match status" value="1"/>
</dbReference>
<dbReference type="CDD" id="cd06850">
    <property type="entry name" value="biotinyl_domain"/>
    <property type="match status" value="1"/>
</dbReference>
<dbReference type="PROSITE" id="PS00188">
    <property type="entry name" value="BIOTIN"/>
    <property type="match status" value="1"/>
</dbReference>
<feature type="region of interest" description="Disordered" evidence="2">
    <location>
        <begin position="39"/>
        <end position="62"/>
    </location>
</feature>
<dbReference type="InterPro" id="IPR050709">
    <property type="entry name" value="Biotin_Carboxyl_Carrier/Decarb"/>
</dbReference>
<sequence>MMKYYTVMVNGTTYDVAVEETTNKSPVASLDRTSIIPKQIDNNNNQNQDSMNKETVKKDIINSSIDEDKKEENFKNHEMSNMTGKLVVSAPMPGKILEVKAKINQTVKRGDVLFILEAMKMENEIVAPEDGTIVSIVISAGDNVESGDILTYMN</sequence>
<keyword evidence="1" id="KW-0092">Biotin</keyword>